<comment type="caution">
    <text evidence="2">The sequence shown here is derived from an EMBL/GenBank/DDBJ whole genome shotgun (WGS) entry which is preliminary data.</text>
</comment>
<protein>
    <recommendedName>
        <fullName evidence="1">Limiting CO2-inducible protein B/C beta carbonyic anhydrase domain-containing protein</fullName>
    </recommendedName>
</protein>
<evidence type="ECO:0000313" key="2">
    <source>
        <dbReference type="EMBL" id="GFH57629.1"/>
    </source>
</evidence>
<dbReference type="PROSITE" id="PS00039">
    <property type="entry name" value="DEAD_ATP_HELICASE"/>
    <property type="match status" value="1"/>
</dbReference>
<keyword evidence="3" id="KW-1185">Reference proteome</keyword>
<proteinExistence type="predicted"/>
<dbReference type="PANTHER" id="PTHR38016">
    <property type="entry name" value="UNNAMED PRODUCT"/>
    <property type="match status" value="1"/>
</dbReference>
<dbReference type="InterPro" id="IPR040703">
    <property type="entry name" value="LCIB/C_CA"/>
</dbReference>
<sequence>MDESLHTFTIKTTFAHEDEGTASSSAASVIKIVENVKNTFPGVVTSRQLSRSMKVILEPKGFTLDKTLLVTSFCCDEVCRDLEDELKKNFGQNFNLGGIAGFPFGGNAAFGAMAHHVPTDGHIIICYGPHVGIDFDGVVGKVNRRGHTGSGACCNTAIGALAYVKAVKTGCVVISSPEVNDPTDAQQVFINHILMDEADRLLDAGEEKEMIELPHAIFDAQGKLLKRIMDKCCPSDIREGTKIALLGGIQINSPEGTPEYFLPKKFHLLNSNGEFVEDMTASLVEEGSKDIKQVIKETRLKAQMDAVKQNLVEVPIMEG</sequence>
<gene>
    <name evidence="2" type="ORF">CTEN210_14105</name>
</gene>
<dbReference type="Pfam" id="PF18599">
    <property type="entry name" value="LCIB_C_CA"/>
    <property type="match status" value="1"/>
</dbReference>
<name>A0AAD3D7W3_9STRA</name>
<evidence type="ECO:0000313" key="3">
    <source>
        <dbReference type="Proteomes" id="UP001054902"/>
    </source>
</evidence>
<dbReference type="InterPro" id="IPR000629">
    <property type="entry name" value="RNA-helicase_DEAD-box_CS"/>
</dbReference>
<organism evidence="2 3">
    <name type="scientific">Chaetoceros tenuissimus</name>
    <dbReference type="NCBI Taxonomy" id="426638"/>
    <lineage>
        <taxon>Eukaryota</taxon>
        <taxon>Sar</taxon>
        <taxon>Stramenopiles</taxon>
        <taxon>Ochrophyta</taxon>
        <taxon>Bacillariophyta</taxon>
        <taxon>Coscinodiscophyceae</taxon>
        <taxon>Chaetocerotophycidae</taxon>
        <taxon>Chaetocerotales</taxon>
        <taxon>Chaetocerotaceae</taxon>
        <taxon>Chaetoceros</taxon>
    </lineage>
</organism>
<evidence type="ECO:0000259" key="1">
    <source>
        <dbReference type="Pfam" id="PF18599"/>
    </source>
</evidence>
<reference evidence="2 3" key="1">
    <citation type="journal article" date="2021" name="Sci. Rep.">
        <title>The genome of the diatom Chaetoceros tenuissimus carries an ancient integrated fragment of an extant virus.</title>
        <authorList>
            <person name="Hongo Y."/>
            <person name="Kimura K."/>
            <person name="Takaki Y."/>
            <person name="Yoshida Y."/>
            <person name="Baba S."/>
            <person name="Kobayashi G."/>
            <person name="Nagasaki K."/>
            <person name="Hano T."/>
            <person name="Tomaru Y."/>
        </authorList>
    </citation>
    <scope>NUCLEOTIDE SEQUENCE [LARGE SCALE GENOMIC DNA]</scope>
    <source>
        <strain evidence="2 3">NIES-3715</strain>
    </source>
</reference>
<feature type="domain" description="Limiting CO2-inducible protein B/C beta carbonyic anhydrase" evidence="1">
    <location>
        <begin position="44"/>
        <end position="268"/>
    </location>
</feature>
<dbReference type="EMBL" id="BLLK01000058">
    <property type="protein sequence ID" value="GFH57629.1"/>
    <property type="molecule type" value="Genomic_DNA"/>
</dbReference>
<dbReference type="AlphaFoldDB" id="A0AAD3D7W3"/>
<dbReference type="Proteomes" id="UP001054902">
    <property type="component" value="Unassembled WGS sequence"/>
</dbReference>
<accession>A0AAD3D7W3</accession>
<dbReference type="PANTHER" id="PTHR38016:SF1">
    <property type="entry name" value="LIMITING CO2-INDUCIBLE PROTEIN B_C BETA CARBONYIC ANHYDRASE DOMAIN-CONTAINING PROTEIN"/>
    <property type="match status" value="1"/>
</dbReference>